<dbReference type="GO" id="GO:0000175">
    <property type="term" value="F:3'-5'-RNA exonuclease activity"/>
    <property type="evidence" value="ECO:0007669"/>
    <property type="project" value="TreeGrafter"/>
</dbReference>
<dbReference type="SUPFAM" id="SSF56219">
    <property type="entry name" value="DNase I-like"/>
    <property type="match status" value="1"/>
</dbReference>
<protein>
    <submittedName>
        <fullName evidence="2">2',5'-phosphodiesterase 12</fullName>
    </submittedName>
</protein>
<dbReference type="GO" id="GO:0005739">
    <property type="term" value="C:mitochondrion"/>
    <property type="evidence" value="ECO:0007669"/>
    <property type="project" value="TreeGrafter"/>
</dbReference>
<proteinExistence type="predicted"/>
<comment type="caution">
    <text evidence="2">The sequence shown here is derived from an EMBL/GenBank/DDBJ whole genome shotgun (WGS) entry which is preliminary data.</text>
</comment>
<evidence type="ECO:0000256" key="1">
    <source>
        <dbReference type="SAM" id="MobiDB-lite"/>
    </source>
</evidence>
<evidence type="ECO:0000313" key="3">
    <source>
        <dbReference type="Proteomes" id="UP000186817"/>
    </source>
</evidence>
<dbReference type="GO" id="GO:0000288">
    <property type="term" value="P:nuclear-transcribed mRNA catabolic process, deadenylation-dependent decay"/>
    <property type="evidence" value="ECO:0007669"/>
    <property type="project" value="TreeGrafter"/>
</dbReference>
<name>A0A1Q9ESG2_SYMMI</name>
<dbReference type="AlphaFoldDB" id="A0A1Q9ESG2"/>
<sequence length="512" mass="57414">MHAEKLSRQRSNSFDDEQDGEWWPPPLTEQDVALRQRAKRLLEAIRRIPLVYYDIKAWENEHEKVFSLFRKGCLDADKSDMLEAPIYNNHQIEDAWLFLLEMRRRHFNRRKHVQECARILGASYNWSIVLLGSKKVLEALKDLPQEVCTEILEDANALDLLNTLYPSRRRSKPRHQADWLAGSTPSNSPSNAWSGDSDSFFGKDSASGKVEDSPTWVQDTWPEVKANGRNPKNPFKQTDVSLEWIEEQPQQAPQAASGPPDAFGGPQVEEWPQRPSEKPSGGRPSTNPFRKDGPLPSSNPFSASPPEYWQPQFAADGFGSCFTKKVSDSLEGCLLVYKEEALELLEVRELPLRDLFRRRVSPPESTLEEVASLPSMDAAIGALVGKLPALDDVFPRLGTVAQLALFRSRKDSSQLLLVCNTHLYFANYARHIRVLQAALLLAEAESMAAGAVEKFGHRPGLLFMGDLNSTPDTAVVELLRQGFVSAGHPDWATCAAFRGKSGTVDDIILHYP</sequence>
<feature type="compositionally biased region" description="Low complexity" evidence="1">
    <location>
        <begin position="194"/>
        <end position="208"/>
    </location>
</feature>
<feature type="region of interest" description="Disordered" evidence="1">
    <location>
        <begin position="174"/>
        <end position="236"/>
    </location>
</feature>
<dbReference type="PANTHER" id="PTHR12121:SF37">
    <property type="entry name" value="2',5'-PHOSPHODIESTERASE 12"/>
    <property type="match status" value="1"/>
</dbReference>
<dbReference type="InterPro" id="IPR050410">
    <property type="entry name" value="CCR4/nocturin_mRNA_transcr"/>
</dbReference>
<dbReference type="InterPro" id="IPR036691">
    <property type="entry name" value="Endo/exonu/phosph_ase_sf"/>
</dbReference>
<dbReference type="Gene3D" id="3.60.10.10">
    <property type="entry name" value="Endonuclease/exonuclease/phosphatase"/>
    <property type="match status" value="1"/>
</dbReference>
<organism evidence="2 3">
    <name type="scientific">Symbiodinium microadriaticum</name>
    <name type="common">Dinoflagellate</name>
    <name type="synonym">Zooxanthella microadriatica</name>
    <dbReference type="NCBI Taxonomy" id="2951"/>
    <lineage>
        <taxon>Eukaryota</taxon>
        <taxon>Sar</taxon>
        <taxon>Alveolata</taxon>
        <taxon>Dinophyceae</taxon>
        <taxon>Suessiales</taxon>
        <taxon>Symbiodiniaceae</taxon>
        <taxon>Symbiodinium</taxon>
    </lineage>
</organism>
<feature type="region of interest" description="Disordered" evidence="1">
    <location>
        <begin position="248"/>
        <end position="308"/>
    </location>
</feature>
<reference evidence="2 3" key="1">
    <citation type="submission" date="2016-02" db="EMBL/GenBank/DDBJ databases">
        <title>Genome analysis of coral dinoflagellate symbionts highlights evolutionary adaptations to a symbiotic lifestyle.</title>
        <authorList>
            <person name="Aranda M."/>
            <person name="Li Y."/>
            <person name="Liew Y.J."/>
            <person name="Baumgarten S."/>
            <person name="Simakov O."/>
            <person name="Wilson M."/>
            <person name="Piel J."/>
            <person name="Ashoor H."/>
            <person name="Bougouffa S."/>
            <person name="Bajic V.B."/>
            <person name="Ryu T."/>
            <person name="Ravasi T."/>
            <person name="Bayer T."/>
            <person name="Micklem G."/>
            <person name="Kim H."/>
            <person name="Bhak J."/>
            <person name="Lajeunesse T.C."/>
            <person name="Voolstra C.R."/>
        </authorList>
    </citation>
    <scope>NUCLEOTIDE SEQUENCE [LARGE SCALE GENOMIC DNA]</scope>
    <source>
        <strain evidence="2 3">CCMP2467</strain>
    </source>
</reference>
<feature type="compositionally biased region" description="Low complexity" evidence="1">
    <location>
        <begin position="248"/>
        <end position="262"/>
    </location>
</feature>
<dbReference type="PANTHER" id="PTHR12121">
    <property type="entry name" value="CARBON CATABOLITE REPRESSOR PROTEIN 4"/>
    <property type="match status" value="1"/>
</dbReference>
<accession>A0A1Q9ESG2</accession>
<feature type="region of interest" description="Disordered" evidence="1">
    <location>
        <begin position="1"/>
        <end position="24"/>
    </location>
</feature>
<feature type="compositionally biased region" description="Polar residues" evidence="1">
    <location>
        <begin position="183"/>
        <end position="193"/>
    </location>
</feature>
<keyword evidence="3" id="KW-1185">Reference proteome</keyword>
<dbReference type="OrthoDB" id="437566at2759"/>
<evidence type="ECO:0000313" key="2">
    <source>
        <dbReference type="EMBL" id="OLQ10356.1"/>
    </source>
</evidence>
<gene>
    <name evidence="2" type="primary">PDE12</name>
    <name evidence="2" type="ORF">AK812_SmicGene5936</name>
</gene>
<dbReference type="EMBL" id="LSRX01000080">
    <property type="protein sequence ID" value="OLQ10356.1"/>
    <property type="molecule type" value="Genomic_DNA"/>
</dbReference>
<dbReference type="Proteomes" id="UP000186817">
    <property type="component" value="Unassembled WGS sequence"/>
</dbReference>